<reference evidence="1 2" key="1">
    <citation type="journal article" date="2020" name="Phytopathology">
        <title>Genome Sequence Resources of Colletotrichum truncatum, C. plurivorum, C. musicola, and C. sojae: Four Species Pathogenic to Soybean (Glycine max).</title>
        <authorList>
            <person name="Rogerio F."/>
            <person name="Boufleur T.R."/>
            <person name="Ciampi-Guillardi M."/>
            <person name="Sukno S.A."/>
            <person name="Thon M.R."/>
            <person name="Massola Junior N.S."/>
            <person name="Baroncelli R."/>
        </authorList>
    </citation>
    <scope>NUCLEOTIDE SEQUENCE [LARGE SCALE GENOMIC DNA]</scope>
    <source>
        <strain evidence="1 2">LFN0009</strain>
    </source>
</reference>
<dbReference type="Proteomes" id="UP000652219">
    <property type="component" value="Unassembled WGS sequence"/>
</dbReference>
<protein>
    <submittedName>
        <fullName evidence="1">Uncharacterized protein</fullName>
    </submittedName>
</protein>
<dbReference type="AlphaFoldDB" id="A0A8H6J4E2"/>
<comment type="caution">
    <text evidence="1">The sequence shown here is derived from an EMBL/GenBank/DDBJ whole genome shotgun (WGS) entry which is preliminary data.</text>
</comment>
<accession>A0A8H6J4E2</accession>
<evidence type="ECO:0000313" key="2">
    <source>
        <dbReference type="Proteomes" id="UP000652219"/>
    </source>
</evidence>
<organism evidence="1 2">
    <name type="scientific">Colletotrichum sojae</name>
    <dbReference type="NCBI Taxonomy" id="2175907"/>
    <lineage>
        <taxon>Eukaryota</taxon>
        <taxon>Fungi</taxon>
        <taxon>Dikarya</taxon>
        <taxon>Ascomycota</taxon>
        <taxon>Pezizomycotina</taxon>
        <taxon>Sordariomycetes</taxon>
        <taxon>Hypocreomycetidae</taxon>
        <taxon>Glomerellales</taxon>
        <taxon>Glomerellaceae</taxon>
        <taxon>Colletotrichum</taxon>
        <taxon>Colletotrichum orchidearum species complex</taxon>
    </lineage>
</organism>
<gene>
    <name evidence="1" type="ORF">CSOJ01_09235</name>
</gene>
<sequence>MADKSNIRFGCIPFGLPAEVRNMIYKYYLPVDGGYIFDNAAFASSGRFRLMNADCTPVRQDLMFTCKAGLEMRGLGLHLNGITFTTVDTGEDRWKHYRFEFRWMLNLAEPREYVVHYVGGCLKPLSIKKLKEGFPQFAPLVDLMTAEGTNPNPRWRRRTYGEAPSVYWRFVKRVLEYAQRDEPDRVVRAINQAWRGRQTELPQWSAGTSVDVDSIINCSLEPWDFPSATNLAELNRLGTVNPQFMPRFGPDMNILDQKPRRMSAAIRKIVLDEDRVAGFLSRRHALGFVEICKRNPRLRIERRVCLWGKVFCHQTQNLDGRIRASWLRSRAVATALSGWIVEALSLTDAGMPPGSFTLLLDGTPFTRVSEGMFKTSVWHAVTWQEARDRCLQRSANHLGFSWFDLRGERTRPANVATYTYGNDDAWFLGYTFKGFPQAVRDIASGSSIVNVNFDFGTPPVDRRRDAWINGVSQHWNRQV</sequence>
<name>A0A8H6J4E2_9PEZI</name>
<dbReference type="EMBL" id="WIGN01000173">
    <property type="protein sequence ID" value="KAF6805806.1"/>
    <property type="molecule type" value="Genomic_DNA"/>
</dbReference>
<keyword evidence="2" id="KW-1185">Reference proteome</keyword>
<evidence type="ECO:0000313" key="1">
    <source>
        <dbReference type="EMBL" id="KAF6805806.1"/>
    </source>
</evidence>
<proteinExistence type="predicted"/>